<organism evidence="2 3">
    <name type="scientific">Pseudomonas soli</name>
    <dbReference type="NCBI Taxonomy" id="1306993"/>
    <lineage>
        <taxon>Bacteria</taxon>
        <taxon>Pseudomonadati</taxon>
        <taxon>Pseudomonadota</taxon>
        <taxon>Gammaproteobacteria</taxon>
        <taxon>Pseudomonadales</taxon>
        <taxon>Pseudomonadaceae</taxon>
        <taxon>Pseudomonas</taxon>
    </lineage>
</organism>
<dbReference type="Gene3D" id="2.180.10.10">
    <property type="entry name" value="RHS repeat-associated core"/>
    <property type="match status" value="1"/>
</dbReference>
<protein>
    <recommendedName>
        <fullName evidence="4">RHS repeat-associated core domain-containing protein</fullName>
    </recommendedName>
</protein>
<evidence type="ECO:0000313" key="2">
    <source>
        <dbReference type="EMBL" id="UXZ45911.1"/>
    </source>
</evidence>
<proteinExistence type="predicted"/>
<dbReference type="InterPro" id="IPR022385">
    <property type="entry name" value="Rhs_assc_core"/>
</dbReference>
<feature type="region of interest" description="Disordered" evidence="1">
    <location>
        <begin position="227"/>
        <end position="260"/>
    </location>
</feature>
<dbReference type="Proteomes" id="UP001209279">
    <property type="component" value="Chromosome"/>
</dbReference>
<dbReference type="SUPFAM" id="SSF56399">
    <property type="entry name" value="ADP-ribosylation"/>
    <property type="match status" value="1"/>
</dbReference>
<sequence length="260" mass="28635">MDCPAPHAIRQITSLALLATDTNGSTLTHHGSVQPHVFTYTAFGCDLPSSTLLPSLGFNAQLRTYTGLYLLGNGYRAFNTALMRFCSPDSLSPFNDGGLHTYAYCAGDPINHTDPDGHTKYGKLQPFRQISSKDRKAVHIEQQRAAQHEITALSKKIGALQHVHSADADGNLKSDLLAQQEQAKQNLQAVDTRIAINEHTLKVESVSQDPGQSSFHQLANMMNDPATIAADKQTQQEAQGRIDRARQKNADVRQGKEYWR</sequence>
<feature type="compositionally biased region" description="Basic and acidic residues" evidence="1">
    <location>
        <begin position="240"/>
        <end position="260"/>
    </location>
</feature>
<name>A0AAJ5ML18_9PSED</name>
<reference evidence="2" key="1">
    <citation type="submission" date="2021-08" db="EMBL/GenBank/DDBJ databases">
        <authorList>
            <person name="Yaryura P.M."/>
            <person name="Bianco M.I."/>
            <person name="Morais C."/>
            <person name="Setubal J.C."/>
        </authorList>
    </citation>
    <scope>NUCLEOTIDE SEQUENCE</scope>
    <source>
        <strain evidence="2">AP1</strain>
    </source>
</reference>
<dbReference type="NCBIfam" id="TIGR03696">
    <property type="entry name" value="Rhs_assc_core"/>
    <property type="match status" value="1"/>
</dbReference>
<dbReference type="AlphaFoldDB" id="A0AAJ5ML18"/>
<accession>A0AAJ5ML18</accession>
<evidence type="ECO:0008006" key="4">
    <source>
        <dbReference type="Google" id="ProtNLM"/>
    </source>
</evidence>
<gene>
    <name evidence="2" type="ORF">K7K07_02685</name>
</gene>
<dbReference type="RefSeq" id="WP_023630242.1">
    <property type="nucleotide sequence ID" value="NZ_CP009365.1"/>
</dbReference>
<dbReference type="EMBL" id="CP083803">
    <property type="protein sequence ID" value="UXZ45911.1"/>
    <property type="molecule type" value="Genomic_DNA"/>
</dbReference>
<evidence type="ECO:0000313" key="3">
    <source>
        <dbReference type="Proteomes" id="UP001209279"/>
    </source>
</evidence>
<evidence type="ECO:0000256" key="1">
    <source>
        <dbReference type="SAM" id="MobiDB-lite"/>
    </source>
</evidence>